<dbReference type="KEGG" id="beq:BEWA_053910"/>
<keyword evidence="2" id="KW-1185">Reference proteome</keyword>
<dbReference type="VEuPathDB" id="PiroplasmaDB:BEWA_053910"/>
<proteinExistence type="predicted"/>
<accession>L1LDL5</accession>
<gene>
    <name evidence="1" type="ORF">BEWA_053910</name>
</gene>
<sequence>MNEEEEHNHAQKIPVTMDVSNLNPDWFYVESLESGLIDVQNDYSVDEIVDGDNVLWESEDDWRCTHAFIESSSKRTFLVFGFERGKGSHSRAFLKENGDWNEIPMLFAGSVSLEVENERLQEQGIVQNIYNA</sequence>
<name>L1LDL5_THEEQ</name>
<dbReference type="GeneID" id="15802942"/>
<dbReference type="EMBL" id="ACOU01000003">
    <property type="protein sequence ID" value="EKX73335.1"/>
    <property type="molecule type" value="Genomic_DNA"/>
</dbReference>
<evidence type="ECO:0000313" key="2">
    <source>
        <dbReference type="Proteomes" id="UP000031512"/>
    </source>
</evidence>
<dbReference type="AlphaFoldDB" id="L1LDL5"/>
<dbReference type="Proteomes" id="UP000031512">
    <property type="component" value="Unassembled WGS sequence"/>
</dbReference>
<organism evidence="1 2">
    <name type="scientific">Theileria equi strain WA</name>
    <dbReference type="NCBI Taxonomy" id="1537102"/>
    <lineage>
        <taxon>Eukaryota</taxon>
        <taxon>Sar</taxon>
        <taxon>Alveolata</taxon>
        <taxon>Apicomplexa</taxon>
        <taxon>Aconoidasida</taxon>
        <taxon>Piroplasmida</taxon>
        <taxon>Theileriidae</taxon>
        <taxon>Theileria</taxon>
    </lineage>
</organism>
<protein>
    <submittedName>
        <fullName evidence="1">Uncharacterized protein</fullName>
    </submittedName>
</protein>
<dbReference type="RefSeq" id="XP_004832787.1">
    <property type="nucleotide sequence ID" value="XM_004832730.1"/>
</dbReference>
<comment type="caution">
    <text evidence="1">The sequence shown here is derived from an EMBL/GenBank/DDBJ whole genome shotgun (WGS) entry which is preliminary data.</text>
</comment>
<reference evidence="1 2" key="1">
    <citation type="journal article" date="2012" name="BMC Genomics">
        <title>Comparative genomic analysis and phylogenetic position of Theileria equi.</title>
        <authorList>
            <person name="Kappmeyer L.S."/>
            <person name="Thiagarajan M."/>
            <person name="Herndon D.R."/>
            <person name="Ramsay J.D."/>
            <person name="Caler E."/>
            <person name="Djikeng A."/>
            <person name="Gillespie J.J."/>
            <person name="Lau A.O."/>
            <person name="Roalson E.H."/>
            <person name="Silva J.C."/>
            <person name="Silva M.G."/>
            <person name="Suarez C.E."/>
            <person name="Ueti M.W."/>
            <person name="Nene V.M."/>
            <person name="Mealey R.H."/>
            <person name="Knowles D.P."/>
            <person name="Brayton K.A."/>
        </authorList>
    </citation>
    <scope>NUCLEOTIDE SEQUENCE [LARGE SCALE GENOMIC DNA]</scope>
    <source>
        <strain evidence="1 2">WA</strain>
    </source>
</reference>
<evidence type="ECO:0000313" key="1">
    <source>
        <dbReference type="EMBL" id="EKX73335.1"/>
    </source>
</evidence>